<dbReference type="InterPro" id="IPR041466">
    <property type="entry name" value="Dynein_AAA5_ext"/>
</dbReference>
<dbReference type="SUPFAM" id="SSF52540">
    <property type="entry name" value="P-loop containing nucleoside triphosphate hydrolases"/>
    <property type="match status" value="4"/>
</dbReference>
<dbReference type="Gene3D" id="1.10.472.130">
    <property type="match status" value="1"/>
</dbReference>
<dbReference type="Gene3D" id="1.20.140.100">
    <property type="entry name" value="Dynein heavy chain, N-terminal domain 2"/>
    <property type="match status" value="1"/>
</dbReference>
<evidence type="ECO:0000256" key="15">
    <source>
        <dbReference type="SAM" id="Coils"/>
    </source>
</evidence>
<dbReference type="GeneID" id="19015883"/>
<dbReference type="InterPro" id="IPR035699">
    <property type="entry name" value="AAA_6"/>
</dbReference>
<dbReference type="FunFam" id="1.20.58.1120:FF:000001">
    <property type="entry name" value="dynein heavy chain 2, axonemal"/>
    <property type="match status" value="1"/>
</dbReference>
<dbReference type="Gene3D" id="1.10.287.2620">
    <property type="match status" value="1"/>
</dbReference>
<dbReference type="InterPro" id="IPR035706">
    <property type="entry name" value="AAA_9"/>
</dbReference>
<dbReference type="Gene3D" id="3.40.50.300">
    <property type="entry name" value="P-loop containing nucleotide triphosphate hydrolases"/>
    <property type="match status" value="5"/>
</dbReference>
<evidence type="ECO:0000256" key="6">
    <source>
        <dbReference type="ARBA" id="ARBA00022794"/>
    </source>
</evidence>
<evidence type="ECO:0000256" key="16">
    <source>
        <dbReference type="SAM" id="MobiDB-lite"/>
    </source>
</evidence>
<dbReference type="EMBL" id="FO082274">
    <property type="protein sequence ID" value="CCO16878.1"/>
    <property type="molecule type" value="Genomic_DNA"/>
</dbReference>
<dbReference type="InterPro" id="IPR024317">
    <property type="entry name" value="Dynein_heavy_chain_D4_dom"/>
</dbReference>
<dbReference type="FunFam" id="3.20.180.20:FF:000003">
    <property type="entry name" value="Dynein heavy chain 12, axonemal"/>
    <property type="match status" value="1"/>
</dbReference>
<evidence type="ECO:0000259" key="17">
    <source>
        <dbReference type="SMART" id="SM00382"/>
    </source>
</evidence>
<dbReference type="FunFam" id="3.40.50.300:FF:000044">
    <property type="entry name" value="Dynein heavy chain 5, axonemal"/>
    <property type="match status" value="1"/>
</dbReference>
<dbReference type="Gene3D" id="3.10.490.20">
    <property type="match status" value="1"/>
</dbReference>
<dbReference type="FunFam" id="3.40.50.300:FF:000362">
    <property type="entry name" value="Dynein, axonemal, heavy chain 6"/>
    <property type="match status" value="1"/>
</dbReference>
<dbReference type="Gene3D" id="6.10.140.1060">
    <property type="match status" value="1"/>
</dbReference>
<feature type="region of interest" description="Disordered" evidence="16">
    <location>
        <begin position="303"/>
        <end position="329"/>
    </location>
</feature>
<feature type="region of interest" description="Disordered" evidence="16">
    <location>
        <begin position="998"/>
        <end position="1021"/>
    </location>
</feature>
<evidence type="ECO:0000256" key="1">
    <source>
        <dbReference type="ARBA" id="ARBA00004611"/>
    </source>
</evidence>
<keyword evidence="4" id="KW-0493">Microtubule</keyword>
<dbReference type="GO" id="GO:0008569">
    <property type="term" value="F:minus-end-directed microtubule motor activity"/>
    <property type="evidence" value="ECO:0007669"/>
    <property type="project" value="InterPro"/>
</dbReference>
<evidence type="ECO:0000256" key="10">
    <source>
        <dbReference type="ARBA" id="ARBA00023054"/>
    </source>
</evidence>
<dbReference type="Gene3D" id="1.20.58.1120">
    <property type="match status" value="1"/>
</dbReference>
<keyword evidence="14" id="KW-0966">Cell projection</keyword>
<reference evidence="18 19" key="1">
    <citation type="submission" date="2011-10" db="EMBL/GenBank/DDBJ databases">
        <authorList>
            <person name="Genoscope - CEA"/>
        </authorList>
    </citation>
    <scope>NUCLEOTIDE SEQUENCE [LARGE SCALE GENOMIC DNA]</scope>
    <source>
        <strain evidence="18 19">RCC 1105</strain>
    </source>
</reference>
<accession>K8F5Q2</accession>
<protein>
    <submittedName>
        <fullName evidence="18">Dynein heavy chain</fullName>
    </submittedName>
</protein>
<dbReference type="InterPro" id="IPR043157">
    <property type="entry name" value="Dynein_AAA1S"/>
</dbReference>
<dbReference type="Pfam" id="PF18198">
    <property type="entry name" value="AAA_lid_11"/>
    <property type="match status" value="2"/>
</dbReference>
<dbReference type="InterPro" id="IPR042222">
    <property type="entry name" value="Dynein_2_N"/>
</dbReference>
<dbReference type="InterPro" id="IPR041658">
    <property type="entry name" value="AAA_lid_11"/>
</dbReference>
<dbReference type="FunFam" id="3.40.50.300:FF:000223">
    <property type="entry name" value="Dynein heavy chain 3, axonemal"/>
    <property type="match status" value="1"/>
</dbReference>
<keyword evidence="9" id="KW-0243">Dynein</keyword>
<dbReference type="InterPro" id="IPR027417">
    <property type="entry name" value="P-loop_NTPase"/>
</dbReference>
<dbReference type="InterPro" id="IPR024743">
    <property type="entry name" value="Dynein_HC_stalk"/>
</dbReference>
<name>K8F5Q2_9CHLO</name>
<dbReference type="Pfam" id="PF12781">
    <property type="entry name" value="AAA_9"/>
    <property type="match status" value="1"/>
</dbReference>
<dbReference type="SMART" id="SM00382">
    <property type="entry name" value="AAA"/>
    <property type="match status" value="4"/>
</dbReference>
<evidence type="ECO:0000256" key="2">
    <source>
        <dbReference type="ARBA" id="ARBA00008887"/>
    </source>
</evidence>
<dbReference type="Gene3D" id="1.10.8.720">
    <property type="entry name" value="Region D6 of dynein motor"/>
    <property type="match status" value="1"/>
</dbReference>
<dbReference type="Pfam" id="PF18199">
    <property type="entry name" value="Dynein_C"/>
    <property type="match status" value="1"/>
</dbReference>
<evidence type="ECO:0000256" key="4">
    <source>
        <dbReference type="ARBA" id="ARBA00022701"/>
    </source>
</evidence>
<dbReference type="GO" id="GO:0045505">
    <property type="term" value="F:dynein intermediate chain binding"/>
    <property type="evidence" value="ECO:0007669"/>
    <property type="project" value="InterPro"/>
</dbReference>
<feature type="compositionally biased region" description="Acidic residues" evidence="16">
    <location>
        <begin position="3859"/>
        <end position="3872"/>
    </location>
</feature>
<dbReference type="PANTHER" id="PTHR45703">
    <property type="entry name" value="DYNEIN HEAVY CHAIN"/>
    <property type="match status" value="1"/>
</dbReference>
<evidence type="ECO:0000313" key="18">
    <source>
        <dbReference type="EMBL" id="CCO16878.1"/>
    </source>
</evidence>
<dbReference type="InterPro" id="IPR004273">
    <property type="entry name" value="Dynein_heavy_D6_P-loop"/>
</dbReference>
<feature type="domain" description="AAA+ ATPase" evidence="17">
    <location>
        <begin position="2159"/>
        <end position="2310"/>
    </location>
</feature>
<dbReference type="GO" id="GO:0030286">
    <property type="term" value="C:dynein complex"/>
    <property type="evidence" value="ECO:0007669"/>
    <property type="project" value="UniProtKB-KW"/>
</dbReference>
<dbReference type="FunFam" id="3.40.50.300:FF:002141">
    <property type="entry name" value="Dynein heavy chain"/>
    <property type="match status" value="1"/>
</dbReference>
<dbReference type="FunFam" id="1.20.920.30:FF:000002">
    <property type="entry name" value="Dynein axonemal heavy chain 3"/>
    <property type="match status" value="1"/>
</dbReference>
<proteinExistence type="inferred from homology"/>
<feature type="domain" description="AAA+ ATPase" evidence="17">
    <location>
        <begin position="2539"/>
        <end position="2698"/>
    </location>
</feature>
<dbReference type="Pfam" id="PF12775">
    <property type="entry name" value="AAA_7"/>
    <property type="match status" value="1"/>
</dbReference>
<keyword evidence="7" id="KW-0067">ATP-binding</keyword>
<dbReference type="KEGG" id="bpg:Bathy05g03800"/>
<dbReference type="InterPro" id="IPR042228">
    <property type="entry name" value="Dynein_linker_3"/>
</dbReference>
<feature type="coiled-coil region" evidence="15">
    <location>
        <begin position="3382"/>
        <end position="3409"/>
    </location>
</feature>
<dbReference type="Pfam" id="PF12780">
    <property type="entry name" value="AAA_8"/>
    <property type="match status" value="1"/>
</dbReference>
<dbReference type="RefSeq" id="XP_007513320.1">
    <property type="nucleotide sequence ID" value="XM_007513258.1"/>
</dbReference>
<feature type="compositionally biased region" description="Low complexity" evidence="16">
    <location>
        <begin position="4037"/>
        <end position="4048"/>
    </location>
</feature>
<keyword evidence="11" id="KW-0969">Cilium</keyword>
<dbReference type="InterPro" id="IPR026983">
    <property type="entry name" value="DHC"/>
</dbReference>
<keyword evidence="8" id="KW-0282">Flagellum</keyword>
<dbReference type="FunFam" id="1.10.8.1220:FF:000001">
    <property type="entry name" value="Dynein axonemal heavy chain 5"/>
    <property type="match status" value="1"/>
</dbReference>
<dbReference type="Proteomes" id="UP000198341">
    <property type="component" value="Chromosome 5"/>
</dbReference>
<dbReference type="eggNOG" id="KOG3595">
    <property type="taxonomic scope" value="Eukaryota"/>
</dbReference>
<evidence type="ECO:0000313" key="19">
    <source>
        <dbReference type="Proteomes" id="UP000198341"/>
    </source>
</evidence>
<dbReference type="Gene3D" id="1.20.1270.280">
    <property type="match status" value="1"/>
</dbReference>
<keyword evidence="3" id="KW-0963">Cytoplasm</keyword>
<dbReference type="Pfam" id="PF08393">
    <property type="entry name" value="DHC_N2"/>
    <property type="match status" value="1"/>
</dbReference>
<feature type="coiled-coil region" evidence="15">
    <location>
        <begin position="3037"/>
        <end position="3071"/>
    </location>
</feature>
<feature type="compositionally biased region" description="Low complexity" evidence="16">
    <location>
        <begin position="999"/>
        <end position="1016"/>
    </location>
</feature>
<dbReference type="Pfam" id="PF17857">
    <property type="entry name" value="AAA_lid_1"/>
    <property type="match status" value="1"/>
</dbReference>
<evidence type="ECO:0000256" key="13">
    <source>
        <dbReference type="ARBA" id="ARBA00023212"/>
    </source>
</evidence>
<gene>
    <name evidence="18" type="ORF">Bathy05g03800</name>
</gene>
<dbReference type="GO" id="GO:0007018">
    <property type="term" value="P:microtubule-based movement"/>
    <property type="evidence" value="ECO:0007669"/>
    <property type="project" value="InterPro"/>
</dbReference>
<evidence type="ECO:0000256" key="3">
    <source>
        <dbReference type="ARBA" id="ARBA00022490"/>
    </source>
</evidence>
<feature type="region of interest" description="Disordered" evidence="16">
    <location>
        <begin position="3859"/>
        <end position="3880"/>
    </location>
</feature>
<feature type="region of interest" description="Disordered" evidence="16">
    <location>
        <begin position="39"/>
        <end position="64"/>
    </location>
</feature>
<organism evidence="18 19">
    <name type="scientific">Bathycoccus prasinos</name>
    <dbReference type="NCBI Taxonomy" id="41875"/>
    <lineage>
        <taxon>Eukaryota</taxon>
        <taxon>Viridiplantae</taxon>
        <taxon>Chlorophyta</taxon>
        <taxon>Mamiellophyceae</taxon>
        <taxon>Mamiellales</taxon>
        <taxon>Bathycoccaceae</taxon>
        <taxon>Bathycoccus</taxon>
    </lineage>
</organism>
<feature type="compositionally biased region" description="Acidic residues" evidence="16">
    <location>
        <begin position="52"/>
        <end position="61"/>
    </location>
</feature>
<dbReference type="InterPro" id="IPR041228">
    <property type="entry name" value="Dynein_C"/>
</dbReference>
<feature type="domain" description="AAA+ ATPase" evidence="17">
    <location>
        <begin position="1775"/>
        <end position="1918"/>
    </location>
</feature>
<dbReference type="GO" id="GO:0005929">
    <property type="term" value="C:cilium"/>
    <property type="evidence" value="ECO:0007669"/>
    <property type="project" value="UniProtKB-ARBA"/>
</dbReference>
<dbReference type="Gene3D" id="1.20.920.30">
    <property type="match status" value="1"/>
</dbReference>
<feature type="domain" description="AAA+ ATPase" evidence="17">
    <location>
        <begin position="1494"/>
        <end position="1633"/>
    </location>
</feature>
<dbReference type="OrthoDB" id="10251809at2759"/>
<evidence type="ECO:0000256" key="14">
    <source>
        <dbReference type="ARBA" id="ARBA00023273"/>
    </source>
</evidence>
<keyword evidence="13" id="KW-0206">Cytoskeleton</keyword>
<dbReference type="FunFam" id="3.10.490.20:FF:000001">
    <property type="entry name" value="dynein heavy chain 7, axonemal"/>
    <property type="match status" value="1"/>
</dbReference>
<dbReference type="FunFam" id="1.20.140.100:FF:000004">
    <property type="entry name" value="Dynein axonemal heavy chain 6"/>
    <property type="match status" value="1"/>
</dbReference>
<evidence type="ECO:0000256" key="7">
    <source>
        <dbReference type="ARBA" id="ARBA00022840"/>
    </source>
</evidence>
<dbReference type="PANTHER" id="PTHR45703:SF35">
    <property type="entry name" value="DYNEIN HEAVY CHAIN"/>
    <property type="match status" value="1"/>
</dbReference>
<dbReference type="InterPro" id="IPR003593">
    <property type="entry name" value="AAA+_ATPase"/>
</dbReference>
<sequence>MLVEPSSSLARRRRGLARRNDVRNLASFLRFDDFSPLTTTETTRKKLKRGEDGEDLTDEFEEEKKKQTDEDIIVYYLTCAERGERPKREFFMCERKSSYEKTVADASGKEPYDAYALVEIDEKERKRREREEKRGFFNASSSKEDLFIVSATAVVHHPADGSASKCYALSEWMREKHLVRAMRCLSTYARYRERKAIRIWRAEVRRRMFERTRMQIEKRAFVASERFAPAMQKLFAIASAIDETSFVPKRDGFAYTAEAFKTHCDTHRVKVVQPVIDLKVEEATRVANRVNASVVRSCAMLGSGGMETDSVEKEEEEEGDGDEESDERMVKEEECITKEVEEEFSASALLMAPAPSLSSSTSLAEEASKMRKREKTRKILEREKDRLGHFTRFCDLVVNSQLAESVIKVSETVFNEINTVQADENNNDGVFVVEALFPAIAGVTTALTPEFDALLENIEKSSRSHSLQLVNSVPRILSATATSLPADADVPFLAQTFSASKIAKESARAHEAMEKARSRLREDFDKAIEYCALTQFMNARAIYDFGETNPTRELVKVEGKNKPPSTEDFTSALSIVAAWTADIDSIEKSRQIGSLRVDTSQIKKIVTPICAEAAIKVKERLITTAKAKTVALLSTLEASMEMLRDYPKTGREESDEGHCEQDVKKDDETGGQVSMNAEDGAIDTRNDESAKVASGALDESVRYKRTVVKAAENVRSFEMESVSIETMYSLASTHSVKIPAHDQVKLDDLRVAVEEHGKALEDAKTYLDTRDEANIAILKSESERLEKSGEEIFEQLPGGPTGEEVMNECILPSVVIESLKETRMRLDGMRDRAAALKSYAETYSLSSVESDARDGVEGENIASNVSSAFNFRALDDANRELTIRETAWEQLNTFQSISTEWMHSAIVDVNVDSVLEKIEKTKVQLGKLKRMRKDKRDEVVSRLDKCVQNFEATLPALETLSSDALKERHWKDIRELLNVVDDNQPVLALDDTTEDKFISSELSSDSPTSTETLSETKNSSSSTLTLEKALEAGLQSKIDVIRDIVARASKENALESALIKMEKDWDGIDFVCTPYKDTGTCVLGGTEDAQALLDDQLVKTQSIRASPFSQPFGDRAVVWSETLQRLQDTLDQWGSCQATWQYLEPIFASEDIVKQMPVEGEKFKSVDQMYRNVVDATAKNPSAIQCGRDETRLQSLEAANTLLDEIQRGLQSYLELKRIAFPRFFFLSNDEMLEILSETKDPRRVQPHLRKCFEGIDSVTFEKNEEDDREYIVAMNSVEGEEVPFNTFIEPAKANGAVERWLCEVETSMLEAVEKQCAAGVRAYATTERKKWVLEWPGQVVLLGSQIYWTRDIAEALRNEKSNPGSVKKAAEKCDRQLKEIIELVRGDLTPLQRKTLSALVVMDVHNRDVARKLAEDGVSSERDFSWLSQLRATYELKKVQKDDGSYDRKETVMLRMMNASVEYGYEYLGNSSRLVITPLTDRCYRTLMGAIHLNLGGAPEGPAGTGKTETTKDLAKALARQCVVFNCSDSLDYLTMARFFKGLASSGAWACFDEFNRIDLEVLSVVAQQVLEIQIAVKNNVKKFFFEGSELTLRPTCNVFITMNPGYAGRSELPDNLKALFRTVAMMVPDYALISEILLYSDGYLNARACARKIVATYRLCSEQLSSQDHYDYGMRAVIAVLRAAGNLKRKHPEECEFVLTLRAIIDVNLCKFLAHDVPLFYGIVGDLFPGVVLPKTDYENLHAAVIDQCTARNLQPTEYFLTKITQLYEMIVVRHGLMLVGETMSGKSSALAVLAGALTDLHEKGLNDEKEVIATYLNPKAVTMGQLYGETDNVTQEWREGVLGLHFRKLANMRETHIRKWLVMDGPVDAIWIENMNTVLDDNKKLCLPNSEIIAMTGLMNLIFEVADLAVASPATVSRCGMVYMEPAEVGWKPQFKSWVSEARVMYGNEAHDRLSTLFETFLPASVEKVGELKKISPAGEGNLTASLTRLFDATLKDLITGYENSSDVSNDAAHTAGIASDESESSVVSRYLNPPITAIDASFLFALVWSVGGCVDTKSRSAFDTFLKSAIASKTSSLSCPETFWRDESATVYDFKISAPKGAGVERLHGIAWQKWIDSIPAQARIIPKDLPFDATIVPTKETATCDHLLDCALRHGYPILFCGPTGTGKSTIVQRRLRSLDKSKWQPTTIGFSARTSANATQAQVDGRLDKRRKGVYGPIPGAKGVFFIDDVNMPQRESYGAQPPIEILRQFHDYGGWYGRDNAFVTLQDIQFVAAMGPAGGGRNPVTERYLRHFSLVSVPEVDESALKGIYNAILSQHFQNCEFHNSIVNMAPDAVCATLVVYQTCLEKLLPTPEKSHYSFNLRDFSRVAQGLTMLPLSQVENESDFGRLRITRLWTHEILRVFGDRLVDVADERILVDSMRVAVSTHFRENFDGLFSHLNMNDTKLLAFGKYANPPKIRDEFDDDDDDDANNLELQVPPPSYEELSGDAHSWVSIMDEHLNYYNHYSKQPMNITMFVYAAEHISRICRILAQPGGHALLVGVGGSGRKSLARLAAHASGEMFVKEIEMTKTYGMLEWREDLKNMLRMSGGENRDVVFLFSDAQIKDEAFIEDINNLLNAGEIPNAFPTDEKAQVLEMVRKDATKEIGEDATQSELWAYFVSRCRRKLHVVLCLSPAGEAFRERLRQFPSLVNCCTIDWFKAWPEDALEAVAGKILRESVDGISAEAASALTSVCGIMHSSVAELSERYYARTGRKNYVTPTSYLELLSTFASLVGKRREETMRLKRRYEVGLEKLASSAEQVAGMQSELEALQPKLKESAIEVAEMMKEIQNEKETVVEPKRKIVEADEAVAAEKAREANGVKEECENILAEAMPILNDAIAALDTLKPADINYVKQLKNPPAIIKLVLEAVCVILEVKPARAKDPDTGRTVDDYWKPSCGLLNDKDFLETLKSYDKDNIPIKVIQKIRSVYISNPLFTPEKAANASSAAEGLCKWVCAMDKYDKVAKIVAPKQEALKEAEAAYDEVMVGLNATRADLKTILDKLEAMETELKKQNDKKANLEAEANLCAVKLQRAESLISGLGGERARWKKKAEDLGRQYENIVGDAILSAGTIAYLGAYPMSCRQEMHDMWMHELNKSKIICSTKCELIDILGDAVRIREWQVAALPNDQFSIENAIIIENARRWPLMIDPQGQANAWIKNMEKKNNLRVVKLSEDGAHMRELENAIQFGTPVLLENVGEELDPSLEPLLLKQTFKSGGVTCMRLGDATVEYSEDFRLYITTKLRNPHYLPETAVKVTLLDFAITREGLSDQLLALIVAKERPDLEKQKDELVTQSAKNARELKQLEDQILEVLSNSDGNILDDERAIKIITDSKSVSESVTQAQAEAEETEKDINAARSAYSSSGSYAALLFFCISDLAAIESMYQYSLQWFSRLFIASVVNSKFEKGTSVSSSVEETAVEDSVDTRLRDIRTHFTKSLYDNVCRSLFECDKLLFSFSLCSRISRDEGMLDGQEWNFLLTGVQIGSKVDKNLVEELVQTVDWIDEKRANDFANLSFLPRFSDICESILDTTNIESQETWKAAYDSPTPHEAAFPKPYDTLSEFSRLCIIRCLRPDKLIPAARKYVGATLGEKFITPPTFDLEKCYADAGPRAPLVFVLSAGSDPMAKLLQFAASKGEADAVKSISLGQGQGPKAKKLIDEARVNGGWVVLQNCHLAPSWMKALEKICEDLVAGEGEAHNRFRLWMTSYPSKDFPMTILQNAVKMTNEPPRGIRANVKRALSVQPLCDDDFFDKCARPNEFKRLLFSLCFFHANVQERRAFGPIGWNVPYGFDDGDLSISARQLKMFLDEKDEDEEDGSIEDEATGGAATTVADDDEKALVSKAVSKLPLEALRYLAGECNYGGRVTDANDRILLATILEKCYSEEAASSNNFALSASGKYATPSILNPSRAQLLEHVDALPALPEPEVFGLHANADVSKDRADAEAMCRDLLKMSGDSASEETNENLETEESDEHATKEKDDCEEDSSSTTTNEAADTNTALKEVINDAIARLPSNFNVEKTREKLPDAYADSLGTTLCQEMSRYNKLLLNIRKSLHEIEAALAGRAAFSAESEASKKAIERNAVPEAWKKVSYPSLKPFSSYFDDLLERCTMLETWDRNGKPPAVFWISGFFFAQSFLTAALQNYSRKHKLPVDEIAFDFEPIKGDASDITEPPEAGVYVSGLFLEGCGWDEENMQLVESEKNVLHSKAPIFWFKPRKADEIKQNARYDCPCYRTAERRGTLATTGHSTNFVMHMKMPTKEPAEHWIKRGVALVTQLSE</sequence>
<dbReference type="Gene3D" id="1.10.8.710">
    <property type="match status" value="1"/>
</dbReference>
<keyword evidence="12" id="KW-0505">Motor protein</keyword>
<dbReference type="InterPro" id="IPR013602">
    <property type="entry name" value="Dynein_heavy_linker"/>
</dbReference>
<evidence type="ECO:0000256" key="9">
    <source>
        <dbReference type="ARBA" id="ARBA00023017"/>
    </source>
</evidence>
<dbReference type="Gene3D" id="1.20.920.20">
    <property type="match status" value="1"/>
</dbReference>
<dbReference type="Gene3D" id="3.20.180.20">
    <property type="entry name" value="Dynein heavy chain, N-terminal domain 2"/>
    <property type="match status" value="1"/>
</dbReference>
<dbReference type="GO" id="GO:0005874">
    <property type="term" value="C:microtubule"/>
    <property type="evidence" value="ECO:0007669"/>
    <property type="project" value="UniProtKB-KW"/>
</dbReference>
<keyword evidence="5" id="KW-0547">Nucleotide-binding</keyword>
<evidence type="ECO:0000256" key="11">
    <source>
        <dbReference type="ARBA" id="ARBA00023069"/>
    </source>
</evidence>
<dbReference type="Gene3D" id="1.10.8.1220">
    <property type="match status" value="1"/>
</dbReference>
<feature type="compositionally biased region" description="Acidic residues" evidence="16">
    <location>
        <begin position="312"/>
        <end position="326"/>
    </location>
</feature>
<dbReference type="Pfam" id="PF17852">
    <property type="entry name" value="Dynein_AAA_lid"/>
    <property type="match status" value="1"/>
</dbReference>
<dbReference type="InterPro" id="IPR041589">
    <property type="entry name" value="DNAH3_AAA_lid_1"/>
</dbReference>
<keyword evidence="19" id="KW-1185">Reference proteome</keyword>
<dbReference type="FunFam" id="1.10.8.710:FF:000004">
    <property type="entry name" value="Dynein axonemal heavy chain 6"/>
    <property type="match status" value="1"/>
</dbReference>
<dbReference type="InterPro" id="IPR043160">
    <property type="entry name" value="Dynein_C_barrel"/>
</dbReference>
<feature type="region of interest" description="Disordered" evidence="16">
    <location>
        <begin position="647"/>
        <end position="694"/>
    </location>
</feature>
<comment type="similarity">
    <text evidence="2">Belongs to the dynein heavy chain family.</text>
</comment>
<evidence type="ECO:0000256" key="8">
    <source>
        <dbReference type="ARBA" id="ARBA00022846"/>
    </source>
</evidence>
<feature type="compositionally biased region" description="Basic and acidic residues" evidence="16">
    <location>
        <begin position="647"/>
        <end position="668"/>
    </location>
</feature>
<keyword evidence="6" id="KW-0970">Cilium biogenesis/degradation</keyword>
<dbReference type="Pfam" id="PF12774">
    <property type="entry name" value="AAA_6"/>
    <property type="match status" value="1"/>
</dbReference>
<feature type="compositionally biased region" description="Acidic residues" evidence="16">
    <location>
        <begin position="4008"/>
        <end position="4022"/>
    </location>
</feature>
<dbReference type="Pfam" id="PF12777">
    <property type="entry name" value="MT"/>
    <property type="match status" value="1"/>
</dbReference>
<feature type="coiled-coil region" evidence="15">
    <location>
        <begin position="2822"/>
        <end position="2878"/>
    </location>
</feature>
<comment type="subcellular location">
    <subcellularLocation>
        <location evidence="1">Cytoplasm</location>
        <location evidence="1">Cytoskeleton</location>
        <location evidence="1">Flagellum axoneme</location>
    </subcellularLocation>
</comment>
<dbReference type="FunFam" id="3.40.50.300:FF:000353">
    <property type="entry name" value="Dynein axonemal heavy chain 1"/>
    <property type="match status" value="1"/>
</dbReference>
<dbReference type="InterPro" id="IPR042219">
    <property type="entry name" value="AAA_lid_11_sf"/>
</dbReference>
<dbReference type="STRING" id="41875.K8F5Q2"/>
<dbReference type="GO" id="GO:0060271">
    <property type="term" value="P:cilium assembly"/>
    <property type="evidence" value="ECO:0007669"/>
    <property type="project" value="UniProtKB-ARBA"/>
</dbReference>
<dbReference type="Pfam" id="PF03028">
    <property type="entry name" value="Dynein_heavy"/>
    <property type="match status" value="1"/>
</dbReference>
<evidence type="ECO:0000256" key="12">
    <source>
        <dbReference type="ARBA" id="ARBA00023175"/>
    </source>
</evidence>
<feature type="region of interest" description="Disordered" evidence="16">
    <location>
        <begin position="4003"/>
        <end position="4048"/>
    </location>
</feature>
<dbReference type="GO" id="GO:0005524">
    <property type="term" value="F:ATP binding"/>
    <property type="evidence" value="ECO:0007669"/>
    <property type="project" value="UniProtKB-KW"/>
</dbReference>
<dbReference type="GO" id="GO:0051959">
    <property type="term" value="F:dynein light intermediate chain binding"/>
    <property type="evidence" value="ECO:0007669"/>
    <property type="project" value="InterPro"/>
</dbReference>
<dbReference type="FunFam" id="1.20.920.20:FF:000006">
    <property type="entry name" value="Dynein, axonemal, heavy chain 6"/>
    <property type="match status" value="1"/>
</dbReference>
<keyword evidence="10 15" id="KW-0175">Coiled coil</keyword>
<evidence type="ECO:0000256" key="5">
    <source>
        <dbReference type="ARBA" id="ARBA00022741"/>
    </source>
</evidence>